<reference evidence="2 3" key="1">
    <citation type="submission" date="2018-08" db="EMBL/GenBank/DDBJ databases">
        <title>A genome reference for cultivated species of the human gut microbiota.</title>
        <authorList>
            <person name="Zou Y."/>
            <person name="Xue W."/>
            <person name="Luo G."/>
        </authorList>
    </citation>
    <scope>NUCLEOTIDE SEQUENCE [LARGE SCALE GENOMIC DNA]</scope>
    <source>
        <strain evidence="2 3">OM07-13</strain>
    </source>
</reference>
<organism evidence="2 3">
    <name type="scientific">Agathobacter rectalis</name>
    <dbReference type="NCBI Taxonomy" id="39491"/>
    <lineage>
        <taxon>Bacteria</taxon>
        <taxon>Bacillati</taxon>
        <taxon>Bacillota</taxon>
        <taxon>Clostridia</taxon>
        <taxon>Lachnospirales</taxon>
        <taxon>Lachnospiraceae</taxon>
        <taxon>Agathobacter</taxon>
    </lineage>
</organism>
<dbReference type="RefSeq" id="WP_117718090.1">
    <property type="nucleotide sequence ID" value="NZ_QSTP01000001.1"/>
</dbReference>
<sequence>MDINNIPDKLYKEIIDKDGQKIVFDFDLEKTKDVYIKLQNKYNELKEDKEKKKTFKIFLNILFLIFFIVGIIAAFNSYLLLSLLFLVIALIIISYTEGQKYAYRNPIFRYYDTRKYRDVNMPHLDIMEILELENEMEFISEISTLDKSSISKINIDDNNDIDFLYVDEYEIPHTIQITLKNNLYRRTDIHYRNIDYIYIINKGYSLNIFLPLKYSNEYKKLVN</sequence>
<dbReference type="Proteomes" id="UP000260758">
    <property type="component" value="Unassembled WGS sequence"/>
</dbReference>
<feature type="transmembrane region" description="Helical" evidence="1">
    <location>
        <begin position="55"/>
        <end position="72"/>
    </location>
</feature>
<comment type="caution">
    <text evidence="2">The sequence shown here is derived from an EMBL/GenBank/DDBJ whole genome shotgun (WGS) entry which is preliminary data.</text>
</comment>
<evidence type="ECO:0000256" key="1">
    <source>
        <dbReference type="SAM" id="Phobius"/>
    </source>
</evidence>
<dbReference type="AlphaFoldDB" id="A0A3E4YLB1"/>
<name>A0A3E4YLB1_9FIRM</name>
<evidence type="ECO:0000313" key="2">
    <source>
        <dbReference type="EMBL" id="RGM75332.1"/>
    </source>
</evidence>
<accession>A0A3E4YLB1</accession>
<keyword evidence="1" id="KW-0472">Membrane</keyword>
<proteinExistence type="predicted"/>
<keyword evidence="1" id="KW-1133">Transmembrane helix</keyword>
<protein>
    <submittedName>
        <fullName evidence="2">Uncharacterized protein</fullName>
    </submittedName>
</protein>
<dbReference type="EMBL" id="QSTP01000001">
    <property type="protein sequence ID" value="RGM75332.1"/>
    <property type="molecule type" value="Genomic_DNA"/>
</dbReference>
<feature type="transmembrane region" description="Helical" evidence="1">
    <location>
        <begin position="78"/>
        <end position="96"/>
    </location>
</feature>
<keyword evidence="1" id="KW-0812">Transmembrane</keyword>
<evidence type="ECO:0000313" key="3">
    <source>
        <dbReference type="Proteomes" id="UP000260758"/>
    </source>
</evidence>
<gene>
    <name evidence="2" type="ORF">DXB99_02005</name>
</gene>